<protein>
    <submittedName>
        <fullName evidence="2">Uncharacterized protein</fullName>
    </submittedName>
</protein>
<feature type="transmembrane region" description="Helical" evidence="1">
    <location>
        <begin position="60"/>
        <end position="80"/>
    </location>
</feature>
<evidence type="ECO:0000256" key="1">
    <source>
        <dbReference type="SAM" id="Phobius"/>
    </source>
</evidence>
<dbReference type="HOGENOM" id="CLU_2566115_0_0_6"/>
<sequence length="81" mass="9602">MRVFSFLDIRFSFFDLSLAGLLKTHDHFRHLIFASYTTDKLDKKFQLAHTPSFALGFDSYLLFFLWFSVCLKFTALKIVIR</sequence>
<dbReference type="PATRIC" id="fig|1217699.3.peg.443"/>
<proteinExistence type="predicted"/>
<accession>R9B7X3</accession>
<evidence type="ECO:0000313" key="3">
    <source>
        <dbReference type="Proteomes" id="UP000016203"/>
    </source>
</evidence>
<keyword evidence="1" id="KW-0472">Membrane</keyword>
<dbReference type="EMBL" id="AQFL01000004">
    <property type="protein sequence ID" value="EOR10330.1"/>
    <property type="molecule type" value="Genomic_DNA"/>
</dbReference>
<dbReference type="Proteomes" id="UP000016203">
    <property type="component" value="Unassembled WGS sequence"/>
</dbReference>
<reference evidence="2 3" key="1">
    <citation type="submission" date="2013-03" db="EMBL/GenBank/DDBJ databases">
        <title>The Genome Sequence of Acinetobacter sp. CIP 110321.</title>
        <authorList>
            <consortium name="The Broad Institute Genome Sequencing Platform"/>
            <consortium name="The Broad Institute Genome Sequencing Center for Infectious Disease"/>
            <person name="Cerqueira G."/>
            <person name="Feldgarden M."/>
            <person name="Courvalin P."/>
            <person name="Perichon B."/>
            <person name="Grillot-Courvalin C."/>
            <person name="Clermont D."/>
            <person name="Rocha E."/>
            <person name="Yoon E.-J."/>
            <person name="Nemec A."/>
            <person name="Walker B."/>
            <person name="Young S.K."/>
            <person name="Zeng Q."/>
            <person name="Gargeya S."/>
            <person name="Fitzgerald M."/>
            <person name="Haas B."/>
            <person name="Abouelleil A."/>
            <person name="Alvarado L."/>
            <person name="Arachchi H.M."/>
            <person name="Berlin A.M."/>
            <person name="Chapman S.B."/>
            <person name="Dewar J."/>
            <person name="Goldberg J."/>
            <person name="Griggs A."/>
            <person name="Gujja S."/>
            <person name="Hansen M."/>
            <person name="Howarth C."/>
            <person name="Imamovic A."/>
            <person name="Larimer J."/>
            <person name="McCowan C."/>
            <person name="Murphy C."/>
            <person name="Neiman D."/>
            <person name="Pearson M."/>
            <person name="Priest M."/>
            <person name="Roberts A."/>
            <person name="Saif S."/>
            <person name="Shea T."/>
            <person name="Sisk P."/>
            <person name="Sykes S."/>
            <person name="Wortman J."/>
            <person name="Nusbaum C."/>
            <person name="Birren B."/>
        </authorList>
    </citation>
    <scope>NUCLEOTIDE SEQUENCE [LARGE SCALE GENOMIC DNA]</scope>
    <source>
        <strain evidence="2 3">CIP 110321</strain>
    </source>
</reference>
<gene>
    <name evidence="2" type="ORF">F896_00458</name>
</gene>
<comment type="caution">
    <text evidence="2">The sequence shown here is derived from an EMBL/GenBank/DDBJ whole genome shotgun (WGS) entry which is preliminary data.</text>
</comment>
<keyword evidence="1" id="KW-0812">Transmembrane</keyword>
<organism evidence="2 3">
    <name type="scientific">Acinetobacter genomosp. 15BJ</name>
    <dbReference type="NCBI Taxonomy" id="106651"/>
    <lineage>
        <taxon>Bacteria</taxon>
        <taxon>Pseudomonadati</taxon>
        <taxon>Pseudomonadota</taxon>
        <taxon>Gammaproteobacteria</taxon>
        <taxon>Moraxellales</taxon>
        <taxon>Moraxellaceae</taxon>
        <taxon>Acinetobacter</taxon>
    </lineage>
</organism>
<keyword evidence="1" id="KW-1133">Transmembrane helix</keyword>
<dbReference type="AlphaFoldDB" id="R9B7X3"/>
<name>R9B7X3_9GAMM</name>
<evidence type="ECO:0000313" key="2">
    <source>
        <dbReference type="EMBL" id="EOR10330.1"/>
    </source>
</evidence>